<proteinExistence type="predicted"/>
<accession>A0AAD5IAE4</accession>
<evidence type="ECO:0000313" key="3">
    <source>
        <dbReference type="Proteomes" id="UP001064489"/>
    </source>
</evidence>
<gene>
    <name evidence="2" type="ORF">LWI28_015782</name>
</gene>
<sequence length="78" mass="8556">MPTKSTLTGSNSRVFATIPSKNGPYPSHGVMEQHRSDISVPVISKQLGNSTADVQDMAELERRAFRVQHVTCNTETVL</sequence>
<dbReference type="AlphaFoldDB" id="A0AAD5IAE4"/>
<protein>
    <submittedName>
        <fullName evidence="2">Uncharacterized protein</fullName>
    </submittedName>
</protein>
<evidence type="ECO:0000256" key="1">
    <source>
        <dbReference type="SAM" id="MobiDB-lite"/>
    </source>
</evidence>
<reference evidence="2" key="1">
    <citation type="journal article" date="2022" name="Plant J.">
        <title>Strategies of tolerance reflected in two North American maple genomes.</title>
        <authorList>
            <person name="McEvoy S.L."/>
            <person name="Sezen U.U."/>
            <person name="Trouern-Trend A."/>
            <person name="McMahon S.M."/>
            <person name="Schaberg P.G."/>
            <person name="Yang J."/>
            <person name="Wegrzyn J.L."/>
            <person name="Swenson N.G."/>
        </authorList>
    </citation>
    <scope>NUCLEOTIDE SEQUENCE</scope>
    <source>
        <strain evidence="2">91603</strain>
    </source>
</reference>
<reference evidence="2" key="2">
    <citation type="submission" date="2023-02" db="EMBL/GenBank/DDBJ databases">
        <authorList>
            <person name="Swenson N.G."/>
            <person name="Wegrzyn J.L."/>
            <person name="Mcevoy S.L."/>
        </authorList>
    </citation>
    <scope>NUCLEOTIDE SEQUENCE</scope>
    <source>
        <strain evidence="2">91603</strain>
        <tissue evidence="2">Leaf</tissue>
    </source>
</reference>
<dbReference type="EMBL" id="JAJSOW010000107">
    <property type="protein sequence ID" value="KAI9157031.1"/>
    <property type="molecule type" value="Genomic_DNA"/>
</dbReference>
<name>A0AAD5IAE4_ACENE</name>
<comment type="caution">
    <text evidence="2">The sequence shown here is derived from an EMBL/GenBank/DDBJ whole genome shotgun (WGS) entry which is preliminary data.</text>
</comment>
<keyword evidence="3" id="KW-1185">Reference proteome</keyword>
<feature type="region of interest" description="Disordered" evidence="1">
    <location>
        <begin position="1"/>
        <end position="25"/>
    </location>
</feature>
<evidence type="ECO:0000313" key="2">
    <source>
        <dbReference type="EMBL" id="KAI9157031.1"/>
    </source>
</evidence>
<organism evidence="2 3">
    <name type="scientific">Acer negundo</name>
    <name type="common">Box elder</name>
    <dbReference type="NCBI Taxonomy" id="4023"/>
    <lineage>
        <taxon>Eukaryota</taxon>
        <taxon>Viridiplantae</taxon>
        <taxon>Streptophyta</taxon>
        <taxon>Embryophyta</taxon>
        <taxon>Tracheophyta</taxon>
        <taxon>Spermatophyta</taxon>
        <taxon>Magnoliopsida</taxon>
        <taxon>eudicotyledons</taxon>
        <taxon>Gunneridae</taxon>
        <taxon>Pentapetalae</taxon>
        <taxon>rosids</taxon>
        <taxon>malvids</taxon>
        <taxon>Sapindales</taxon>
        <taxon>Sapindaceae</taxon>
        <taxon>Hippocastanoideae</taxon>
        <taxon>Acereae</taxon>
        <taxon>Acer</taxon>
    </lineage>
</organism>
<feature type="compositionally biased region" description="Polar residues" evidence="1">
    <location>
        <begin position="1"/>
        <end position="14"/>
    </location>
</feature>
<dbReference type="Proteomes" id="UP001064489">
    <property type="component" value="Chromosome 12"/>
</dbReference>